<keyword evidence="4 9" id="KW-0227">DNA damage</keyword>
<evidence type="ECO:0000256" key="8">
    <source>
        <dbReference type="ARBA" id="ARBA00024647"/>
    </source>
</evidence>
<dbReference type="Pfam" id="PF01624">
    <property type="entry name" value="MutS_I"/>
    <property type="match status" value="1"/>
</dbReference>
<dbReference type="InterPro" id="IPR007861">
    <property type="entry name" value="DNA_mismatch_repair_MutS_clamp"/>
</dbReference>
<dbReference type="InterPro" id="IPR005748">
    <property type="entry name" value="DNA_mismatch_repair_MutS"/>
</dbReference>
<feature type="binding site" evidence="9">
    <location>
        <begin position="620"/>
        <end position="627"/>
    </location>
    <ligand>
        <name>ATP</name>
        <dbReference type="ChEBI" id="CHEBI:30616"/>
    </ligand>
</feature>
<dbReference type="NCBIfam" id="TIGR01070">
    <property type="entry name" value="mutS1"/>
    <property type="match status" value="1"/>
</dbReference>
<dbReference type="InterPro" id="IPR016151">
    <property type="entry name" value="DNA_mismatch_repair_MutS_N"/>
</dbReference>
<dbReference type="InterPro" id="IPR007696">
    <property type="entry name" value="DNA_mismatch_repair_MutS_core"/>
</dbReference>
<evidence type="ECO:0000256" key="5">
    <source>
        <dbReference type="ARBA" id="ARBA00022840"/>
    </source>
</evidence>
<evidence type="ECO:0000259" key="11">
    <source>
        <dbReference type="PROSITE" id="PS00486"/>
    </source>
</evidence>
<dbReference type="SUPFAM" id="SSF48334">
    <property type="entry name" value="DNA repair protein MutS, domain III"/>
    <property type="match status" value="1"/>
</dbReference>
<organism evidence="12 13">
    <name type="scientific">Cognatiluteimonas sedimenti</name>
    <dbReference type="NCBI Taxonomy" id="2927791"/>
    <lineage>
        <taxon>Bacteria</taxon>
        <taxon>Pseudomonadati</taxon>
        <taxon>Pseudomonadota</taxon>
        <taxon>Gammaproteobacteria</taxon>
        <taxon>Lysobacterales</taxon>
        <taxon>Lysobacteraceae</taxon>
        <taxon>Cognatiluteimonas</taxon>
    </lineage>
</organism>
<dbReference type="InterPro" id="IPR007695">
    <property type="entry name" value="DNA_mismatch_repair_MutS-lik_N"/>
</dbReference>
<dbReference type="HAMAP" id="MF_00096">
    <property type="entry name" value="MutS"/>
    <property type="match status" value="1"/>
</dbReference>
<name>A0ABT0A2B6_9GAMM</name>
<comment type="caution">
    <text evidence="12">The sequence shown here is derived from an EMBL/GenBank/DDBJ whole genome shotgun (WGS) entry which is preliminary data.</text>
</comment>
<evidence type="ECO:0000256" key="7">
    <source>
        <dbReference type="ARBA" id="ARBA00023204"/>
    </source>
</evidence>
<protein>
    <recommendedName>
        <fullName evidence="2 9">DNA mismatch repair protein MutS</fullName>
    </recommendedName>
</protein>
<dbReference type="Gene3D" id="3.30.420.110">
    <property type="entry name" value="MutS, connector domain"/>
    <property type="match status" value="1"/>
</dbReference>
<feature type="domain" description="DNA mismatch repair proteins mutS family" evidence="11">
    <location>
        <begin position="694"/>
        <end position="710"/>
    </location>
</feature>
<dbReference type="Pfam" id="PF05190">
    <property type="entry name" value="MutS_IV"/>
    <property type="match status" value="1"/>
</dbReference>
<dbReference type="SMART" id="SM00533">
    <property type="entry name" value="MUTSd"/>
    <property type="match status" value="1"/>
</dbReference>
<dbReference type="Pfam" id="PF05192">
    <property type="entry name" value="MutS_III"/>
    <property type="match status" value="1"/>
</dbReference>
<proteinExistence type="inferred from homology"/>
<dbReference type="SUPFAM" id="SSF53150">
    <property type="entry name" value="DNA repair protein MutS, domain II"/>
    <property type="match status" value="1"/>
</dbReference>
<dbReference type="InterPro" id="IPR036187">
    <property type="entry name" value="DNA_mismatch_repair_MutS_sf"/>
</dbReference>
<evidence type="ECO:0000256" key="6">
    <source>
        <dbReference type="ARBA" id="ARBA00023125"/>
    </source>
</evidence>
<dbReference type="InterPro" id="IPR000432">
    <property type="entry name" value="DNA_mismatch_repair_MutS_C"/>
</dbReference>
<dbReference type="Gene3D" id="1.10.1420.10">
    <property type="match status" value="2"/>
</dbReference>
<dbReference type="PANTHER" id="PTHR11361">
    <property type="entry name" value="DNA MISMATCH REPAIR PROTEIN MUTS FAMILY MEMBER"/>
    <property type="match status" value="1"/>
</dbReference>
<keyword evidence="6 9" id="KW-0238">DNA-binding</keyword>
<dbReference type="PIRSF" id="PIRSF037677">
    <property type="entry name" value="DNA_mis_repair_Msh6"/>
    <property type="match status" value="1"/>
</dbReference>
<evidence type="ECO:0000256" key="2">
    <source>
        <dbReference type="ARBA" id="ARBA00021982"/>
    </source>
</evidence>
<accession>A0ABT0A2B6</accession>
<dbReference type="Gene3D" id="6.10.140.430">
    <property type="match status" value="1"/>
</dbReference>
<dbReference type="InterPro" id="IPR036678">
    <property type="entry name" value="MutS_con_dom_sf"/>
</dbReference>
<dbReference type="NCBIfam" id="NF003810">
    <property type="entry name" value="PRK05399.1"/>
    <property type="match status" value="1"/>
</dbReference>
<evidence type="ECO:0000256" key="3">
    <source>
        <dbReference type="ARBA" id="ARBA00022741"/>
    </source>
</evidence>
<dbReference type="InterPro" id="IPR007860">
    <property type="entry name" value="DNA_mmatch_repair_MutS_con_dom"/>
</dbReference>
<dbReference type="Pfam" id="PF00488">
    <property type="entry name" value="MutS_V"/>
    <property type="match status" value="1"/>
</dbReference>
<sequence>MSSEQHTPLMKQFFAAKAEHPDVLLFFRMGDFYELFYDDARRAAKLLDITLTQRGASAGQPIPMAGVPVHAHEGYLARLVALGESVAICEQIGDPALAKGLVERKVVRIVTPGTVTDEALLSERRDTLLLAVARNRQGYGLAWAELSSGRFLVNEVAGDDMLEAELARLDPAELLLPDEDGWPQAVLERGGLRRRAPWLFDADSGRRQLLQFFGLHDLTGFGIEDRPACVAAAGALLGYVEETQKQRLPHLAAIAVEASDGAIAMNAATRRHLELDTRVDGDTRNTLLGVLDSTVTPMGGRLLRRWLHRPLRDRRVLGERHHAVATLVEQRAETAVRELFRALGDMERILARIALRSARPRDLSTLRDGLALLPELRALLAPLDSPRLQALAGELGEHDAHAHLLASAIVPQPPLLARDGGVIAEGHDAELDEFRRLSTHADQFLVDLEQREREASGIPTLKVGYNRVHGYYIEIGKAHAGKAPVHYTRRQTLTGAERYITEELKQFEDKVLSARERSLAREKLLYEGLLDALNENLEGLKRCASALSELDVLACYGERAQALDWSRPRLDEAPGIRIEGGRHPVVEAVRDEPFTANDLVLDSEAGGGDRNGVRMLVITGPNMGGKSTFMRQNALIVLLAHIGSFVPATRAVIGPIDRILTRIGAGDDLARGQSTFMVEMSETSYILHHATSESLVLMDEIGRGTSTYDGLALADACARHLAAGNRSYTLFATHYFELTALATPGSGIANVHLDAVEHRAQDGTESLVFMHAVKDGPADRSFGLQVAALAGLPKTVVRQARARLAELEANRDAPATPMTAQALDAPQQIGLFATHSAALEALAALEPDELTPRQALEALYRLKALS</sequence>
<comment type="similarity">
    <text evidence="1 9 10">Belongs to the DNA mismatch repair MutS family.</text>
</comment>
<dbReference type="InterPro" id="IPR045076">
    <property type="entry name" value="MutS"/>
</dbReference>
<keyword evidence="13" id="KW-1185">Reference proteome</keyword>
<dbReference type="SUPFAM" id="SSF52540">
    <property type="entry name" value="P-loop containing nucleoside triphosphate hydrolases"/>
    <property type="match status" value="1"/>
</dbReference>
<evidence type="ECO:0000313" key="12">
    <source>
        <dbReference type="EMBL" id="MCJ0825083.1"/>
    </source>
</evidence>
<dbReference type="Pfam" id="PF05188">
    <property type="entry name" value="MutS_II"/>
    <property type="match status" value="1"/>
</dbReference>
<keyword evidence="5 9" id="KW-0067">ATP-binding</keyword>
<comment type="function">
    <text evidence="8 9">This protein is involved in the repair of mismatches in DNA. It is possible that it carries out the mismatch recognition step. This protein has a weak ATPase activity.</text>
</comment>
<evidence type="ECO:0000313" key="13">
    <source>
        <dbReference type="Proteomes" id="UP001165423"/>
    </source>
</evidence>
<dbReference type="Gene3D" id="3.40.50.300">
    <property type="entry name" value="P-loop containing nucleotide triphosphate hydrolases"/>
    <property type="match status" value="1"/>
</dbReference>
<dbReference type="PANTHER" id="PTHR11361:SF34">
    <property type="entry name" value="DNA MISMATCH REPAIR PROTEIN MSH1, MITOCHONDRIAL"/>
    <property type="match status" value="1"/>
</dbReference>
<evidence type="ECO:0000256" key="10">
    <source>
        <dbReference type="RuleBase" id="RU003756"/>
    </source>
</evidence>
<dbReference type="EMBL" id="JALGCL010000001">
    <property type="protein sequence ID" value="MCJ0825083.1"/>
    <property type="molecule type" value="Genomic_DNA"/>
</dbReference>
<evidence type="ECO:0000256" key="9">
    <source>
        <dbReference type="HAMAP-Rule" id="MF_00096"/>
    </source>
</evidence>
<evidence type="ECO:0000256" key="4">
    <source>
        <dbReference type="ARBA" id="ARBA00022763"/>
    </source>
</evidence>
<dbReference type="SMART" id="SM00534">
    <property type="entry name" value="MUTSac"/>
    <property type="match status" value="1"/>
</dbReference>
<dbReference type="RefSeq" id="WP_243319280.1">
    <property type="nucleotide sequence ID" value="NZ_JALGCL010000001.1"/>
</dbReference>
<dbReference type="PROSITE" id="PS00486">
    <property type="entry name" value="DNA_MISMATCH_REPAIR_2"/>
    <property type="match status" value="1"/>
</dbReference>
<keyword evidence="7 9" id="KW-0234">DNA repair</keyword>
<dbReference type="Gene3D" id="3.40.1170.10">
    <property type="entry name" value="DNA repair protein MutS, domain I"/>
    <property type="match status" value="1"/>
</dbReference>
<dbReference type="InterPro" id="IPR017261">
    <property type="entry name" value="DNA_mismatch_repair_MutS/MSH"/>
</dbReference>
<dbReference type="SUPFAM" id="SSF55271">
    <property type="entry name" value="DNA repair protein MutS, domain I"/>
    <property type="match status" value="1"/>
</dbReference>
<dbReference type="Proteomes" id="UP001165423">
    <property type="component" value="Unassembled WGS sequence"/>
</dbReference>
<keyword evidence="3 9" id="KW-0547">Nucleotide-binding</keyword>
<dbReference type="InterPro" id="IPR027417">
    <property type="entry name" value="P-loop_NTPase"/>
</dbReference>
<gene>
    <name evidence="9 12" type="primary">mutS</name>
    <name evidence="12" type="ORF">MQC88_03780</name>
</gene>
<evidence type="ECO:0000256" key="1">
    <source>
        <dbReference type="ARBA" id="ARBA00006271"/>
    </source>
</evidence>
<reference evidence="12 13" key="1">
    <citation type="submission" date="2022-03" db="EMBL/GenBank/DDBJ databases">
        <title>Luteimonas soily sp. nov., a novel bacterium isolated from the soil.</title>
        <authorList>
            <person name="Zhang X."/>
        </authorList>
    </citation>
    <scope>NUCLEOTIDE SEQUENCE [LARGE SCALE GENOMIC DNA]</scope>
    <source>
        <strain evidence="12 13">50</strain>
    </source>
</reference>